<dbReference type="SMART" id="SM00345">
    <property type="entry name" value="HTH_GNTR"/>
    <property type="match status" value="1"/>
</dbReference>
<dbReference type="STRING" id="1464123.SAMN05444126_11811"/>
<dbReference type="PROSITE" id="PS50949">
    <property type="entry name" value="HTH_GNTR"/>
    <property type="match status" value="1"/>
</dbReference>
<evidence type="ECO:0000259" key="4">
    <source>
        <dbReference type="PROSITE" id="PS50949"/>
    </source>
</evidence>
<dbReference type="InterPro" id="IPR000524">
    <property type="entry name" value="Tscrpt_reg_HTH_GntR"/>
</dbReference>
<dbReference type="Gene3D" id="1.10.10.10">
    <property type="entry name" value="Winged helix-like DNA-binding domain superfamily/Winged helix DNA-binding domain"/>
    <property type="match status" value="1"/>
</dbReference>
<keyword evidence="1" id="KW-0805">Transcription regulation</keyword>
<dbReference type="OrthoDB" id="9799482at2"/>
<feature type="domain" description="HTH gntR-type" evidence="4">
    <location>
        <begin position="5"/>
        <end position="73"/>
    </location>
</feature>
<evidence type="ECO:0000256" key="3">
    <source>
        <dbReference type="ARBA" id="ARBA00023163"/>
    </source>
</evidence>
<dbReference type="PANTHER" id="PTHR43537:SF54">
    <property type="entry name" value="TRANSCRIPTIONAL REGULATOR, GNTR FAMILY"/>
    <property type="match status" value="1"/>
</dbReference>
<evidence type="ECO:0000313" key="6">
    <source>
        <dbReference type="Proteomes" id="UP000199318"/>
    </source>
</evidence>
<dbReference type="InterPro" id="IPR008920">
    <property type="entry name" value="TF_FadR/GntR_C"/>
</dbReference>
<dbReference type="SUPFAM" id="SSF46785">
    <property type="entry name" value="Winged helix' DNA-binding domain"/>
    <property type="match status" value="1"/>
</dbReference>
<evidence type="ECO:0000313" key="5">
    <source>
        <dbReference type="EMBL" id="SES16924.1"/>
    </source>
</evidence>
<dbReference type="PANTHER" id="PTHR43537">
    <property type="entry name" value="TRANSCRIPTIONAL REGULATOR, GNTR FAMILY"/>
    <property type="match status" value="1"/>
</dbReference>
<name>A0A1H9V6A5_9BACI</name>
<comment type="caution">
    <text evidence="5">The sequence shown here is derived from an EMBL/GenBank/DDBJ whole genome shotgun (WGS) entry which is preliminary data.</text>
</comment>
<dbReference type="RefSeq" id="WP_093073465.1">
    <property type="nucleotide sequence ID" value="NZ_BJVE01000016.1"/>
</dbReference>
<keyword evidence="2" id="KW-0238">DNA-binding</keyword>
<evidence type="ECO:0000256" key="1">
    <source>
        <dbReference type="ARBA" id="ARBA00023015"/>
    </source>
</evidence>
<dbReference type="InterPro" id="IPR036390">
    <property type="entry name" value="WH_DNA-bd_sf"/>
</dbReference>
<keyword evidence="5" id="KW-0670">Pyruvate</keyword>
<keyword evidence="3" id="KW-0804">Transcription</keyword>
<protein>
    <submittedName>
        <fullName evidence="5">GntR family transcriptional regulator, transcriptional repressor for pyruvate dehydrogenase complex</fullName>
    </submittedName>
</protein>
<dbReference type="SMART" id="SM00895">
    <property type="entry name" value="FCD"/>
    <property type="match status" value="1"/>
</dbReference>
<evidence type="ECO:0000256" key="2">
    <source>
        <dbReference type="ARBA" id="ARBA00023125"/>
    </source>
</evidence>
<dbReference type="AlphaFoldDB" id="A0A1H9V6A5"/>
<accession>A0A1H9V6A5</accession>
<reference evidence="6" key="1">
    <citation type="submission" date="2016-10" db="EMBL/GenBank/DDBJ databases">
        <authorList>
            <person name="de Groot N.N."/>
        </authorList>
    </citation>
    <scope>NUCLEOTIDE SEQUENCE [LARGE SCALE GENOMIC DNA]</scope>
    <source>
        <strain evidence="6">10nlg</strain>
    </source>
</reference>
<dbReference type="Pfam" id="PF00392">
    <property type="entry name" value="GntR"/>
    <property type="match status" value="1"/>
</dbReference>
<dbReference type="Pfam" id="PF07729">
    <property type="entry name" value="FCD"/>
    <property type="match status" value="1"/>
</dbReference>
<proteinExistence type="predicted"/>
<dbReference type="EMBL" id="FOGV01000018">
    <property type="protein sequence ID" value="SES16924.1"/>
    <property type="molecule type" value="Genomic_DNA"/>
</dbReference>
<dbReference type="CDD" id="cd07377">
    <property type="entry name" value="WHTH_GntR"/>
    <property type="match status" value="1"/>
</dbReference>
<dbReference type="PRINTS" id="PR00035">
    <property type="entry name" value="HTHGNTR"/>
</dbReference>
<sequence length="220" mass="25187">MSTEGKVYLNIVKEIDRIINHDELAPGDKLPSERELAERLQAGRSSVREALRALELLDLIETRKGEGTFIKAANSQQLIELLANFFLRDPKARKDVTETRRVIETEAVRLGCSRATEEQKQGLAEIVAQSFEKMADNVIPYEEDYQFHKALVETSGNRLLINIWRPLLEYSKVALKASLEREGRIEQALYEHEEIVHAIFRNQEDTAVSALQRHLSNSQF</sequence>
<dbReference type="Proteomes" id="UP000199318">
    <property type="component" value="Unassembled WGS sequence"/>
</dbReference>
<dbReference type="InterPro" id="IPR011711">
    <property type="entry name" value="GntR_C"/>
</dbReference>
<dbReference type="GO" id="GO:0003700">
    <property type="term" value="F:DNA-binding transcription factor activity"/>
    <property type="evidence" value="ECO:0007669"/>
    <property type="project" value="InterPro"/>
</dbReference>
<dbReference type="InterPro" id="IPR036388">
    <property type="entry name" value="WH-like_DNA-bd_sf"/>
</dbReference>
<keyword evidence="6" id="KW-1185">Reference proteome</keyword>
<gene>
    <name evidence="5" type="ORF">SAMN05444126_11811</name>
</gene>
<organism evidence="5 6">
    <name type="scientific">Salisediminibacterium halotolerans</name>
    <dbReference type="NCBI Taxonomy" id="517425"/>
    <lineage>
        <taxon>Bacteria</taxon>
        <taxon>Bacillati</taxon>
        <taxon>Bacillota</taxon>
        <taxon>Bacilli</taxon>
        <taxon>Bacillales</taxon>
        <taxon>Bacillaceae</taxon>
        <taxon>Salisediminibacterium</taxon>
    </lineage>
</organism>
<dbReference type="GO" id="GO:0003677">
    <property type="term" value="F:DNA binding"/>
    <property type="evidence" value="ECO:0007669"/>
    <property type="project" value="UniProtKB-KW"/>
</dbReference>
<dbReference type="Gene3D" id="1.20.120.530">
    <property type="entry name" value="GntR ligand-binding domain-like"/>
    <property type="match status" value="1"/>
</dbReference>
<dbReference type="SUPFAM" id="SSF48008">
    <property type="entry name" value="GntR ligand-binding domain-like"/>
    <property type="match status" value="1"/>
</dbReference>